<organism evidence="1 2">
    <name type="scientific">Caballeronia sordidicola</name>
    <name type="common">Burkholderia sordidicola</name>
    <dbReference type="NCBI Taxonomy" id="196367"/>
    <lineage>
        <taxon>Bacteria</taxon>
        <taxon>Pseudomonadati</taxon>
        <taxon>Pseudomonadota</taxon>
        <taxon>Betaproteobacteria</taxon>
        <taxon>Burkholderiales</taxon>
        <taxon>Burkholderiaceae</taxon>
        <taxon>Caballeronia</taxon>
    </lineage>
</organism>
<name>A0A242MGE1_CABSO</name>
<sequence>MATKGGTDNAVMLSVQVRQVAPSIDGKRSSNGASICNEYGD</sequence>
<dbReference type="EMBL" id="NBTY01000143">
    <property type="protein sequence ID" value="OTP70289.1"/>
    <property type="molecule type" value="Genomic_DNA"/>
</dbReference>
<dbReference type="Proteomes" id="UP000194546">
    <property type="component" value="Unassembled WGS sequence"/>
</dbReference>
<evidence type="ECO:0000313" key="1">
    <source>
        <dbReference type="EMBL" id="OTP70289.1"/>
    </source>
</evidence>
<accession>A0A242MGE1</accession>
<evidence type="ECO:0000313" key="2">
    <source>
        <dbReference type="Proteomes" id="UP000194546"/>
    </source>
</evidence>
<comment type="caution">
    <text evidence="1">The sequence shown here is derived from an EMBL/GenBank/DDBJ whole genome shotgun (WGS) entry which is preliminary data.</text>
</comment>
<gene>
    <name evidence="1" type="ORF">PAMC26510_25825</name>
</gene>
<protein>
    <submittedName>
        <fullName evidence="1">Uncharacterized protein</fullName>
    </submittedName>
</protein>
<reference evidence="1 2" key="1">
    <citation type="submission" date="2017-03" db="EMBL/GenBank/DDBJ databases">
        <title>Genome analysis of strain PAMC 26510.</title>
        <authorList>
            <person name="Oh H.-M."/>
            <person name="Yang J.-A."/>
        </authorList>
    </citation>
    <scope>NUCLEOTIDE SEQUENCE [LARGE SCALE GENOMIC DNA]</scope>
    <source>
        <strain evidence="1 2">PAMC 26510</strain>
    </source>
</reference>
<proteinExistence type="predicted"/>
<dbReference type="AlphaFoldDB" id="A0A242MGE1"/>